<evidence type="ECO:0000313" key="3">
    <source>
        <dbReference type="Proteomes" id="UP001215827"/>
    </source>
</evidence>
<evidence type="ECO:0000313" key="2">
    <source>
        <dbReference type="EMBL" id="WFL76639.1"/>
    </source>
</evidence>
<dbReference type="Pfam" id="PF00583">
    <property type="entry name" value="Acetyltransf_1"/>
    <property type="match status" value="1"/>
</dbReference>
<reference evidence="2 3" key="1">
    <citation type="submission" date="2023-03" db="EMBL/GenBank/DDBJ databases">
        <title>Altererythrobacter sp. CAU 1644 isolated from sand.</title>
        <authorList>
            <person name="Kim W."/>
        </authorList>
    </citation>
    <scope>NUCLEOTIDE SEQUENCE [LARGE SCALE GENOMIC DNA]</scope>
    <source>
        <strain evidence="2 3">CAU 1644</strain>
    </source>
</reference>
<dbReference type="SUPFAM" id="SSF55729">
    <property type="entry name" value="Acyl-CoA N-acyltransferases (Nat)"/>
    <property type="match status" value="1"/>
</dbReference>
<dbReference type="Gene3D" id="3.40.630.30">
    <property type="match status" value="1"/>
</dbReference>
<name>A0ABY8FX96_9SPHN</name>
<dbReference type="PROSITE" id="PS51186">
    <property type="entry name" value="GNAT"/>
    <property type="match status" value="1"/>
</dbReference>
<evidence type="ECO:0000259" key="1">
    <source>
        <dbReference type="PROSITE" id="PS51186"/>
    </source>
</evidence>
<dbReference type="Proteomes" id="UP001215827">
    <property type="component" value="Chromosome"/>
</dbReference>
<protein>
    <submittedName>
        <fullName evidence="2">GNAT family N-acetyltransferase</fullName>
    </submittedName>
</protein>
<dbReference type="InterPro" id="IPR016181">
    <property type="entry name" value="Acyl_CoA_acyltransferase"/>
</dbReference>
<dbReference type="EMBL" id="CP121106">
    <property type="protein sequence ID" value="WFL76639.1"/>
    <property type="molecule type" value="Genomic_DNA"/>
</dbReference>
<feature type="domain" description="N-acetyltransferase" evidence="1">
    <location>
        <begin position="34"/>
        <end position="176"/>
    </location>
</feature>
<dbReference type="CDD" id="cd04301">
    <property type="entry name" value="NAT_SF"/>
    <property type="match status" value="1"/>
</dbReference>
<gene>
    <name evidence="2" type="ORF">P7228_11610</name>
</gene>
<keyword evidence="3" id="KW-1185">Reference proteome</keyword>
<accession>A0ABY8FX96</accession>
<proteinExistence type="predicted"/>
<organism evidence="2 3">
    <name type="scientific">Altererythrobacter arenosus</name>
    <dbReference type="NCBI Taxonomy" id="3032592"/>
    <lineage>
        <taxon>Bacteria</taxon>
        <taxon>Pseudomonadati</taxon>
        <taxon>Pseudomonadota</taxon>
        <taxon>Alphaproteobacteria</taxon>
        <taxon>Sphingomonadales</taxon>
        <taxon>Erythrobacteraceae</taxon>
        <taxon>Altererythrobacter</taxon>
    </lineage>
</organism>
<sequence length="204" mass="22660">MNKAKRANTIIHTSLEDGRPVCIRTIRSEDIELMKLGIGRMSDRSRYLRFFSGAKEPPPWVLQRLLDADGEHHLAWGAIDSGDPAKPAIGAVHAFRDDEHEECAEFSIAVLDEYHGRGLGKLMTATLLLAAREEGIEEFVVHMLGDNTEAREFTRSLGGKFERQDAGVLEYHLAVDGAIDRLRAECDPAGIVEVFAVFDETQAD</sequence>
<dbReference type="InterPro" id="IPR000182">
    <property type="entry name" value="GNAT_dom"/>
</dbReference>
<dbReference type="RefSeq" id="WP_278015404.1">
    <property type="nucleotide sequence ID" value="NZ_CP121106.1"/>
</dbReference>